<dbReference type="GO" id="GO:0005886">
    <property type="term" value="C:plasma membrane"/>
    <property type="evidence" value="ECO:0007669"/>
    <property type="project" value="UniProtKB-SubCell"/>
</dbReference>
<feature type="transmembrane region" description="Helical" evidence="8">
    <location>
        <begin position="40"/>
        <end position="65"/>
    </location>
</feature>
<feature type="transmembrane region" description="Helical" evidence="8">
    <location>
        <begin position="254"/>
        <end position="278"/>
    </location>
</feature>
<evidence type="ECO:0000313" key="9">
    <source>
        <dbReference type="EMBL" id="TQQ85811.1"/>
    </source>
</evidence>
<gene>
    <name evidence="9" type="ORF">EXD82_00935</name>
</gene>
<organism evidence="9 10">
    <name type="scientific">Peptacetobacter hominis</name>
    <dbReference type="NCBI Taxonomy" id="2743610"/>
    <lineage>
        <taxon>Bacteria</taxon>
        <taxon>Bacillati</taxon>
        <taxon>Bacillota</taxon>
        <taxon>Clostridia</taxon>
        <taxon>Peptostreptococcales</taxon>
        <taxon>Peptostreptococcaceae</taxon>
        <taxon>Peptacetobacter</taxon>
    </lineage>
</organism>
<protein>
    <submittedName>
        <fullName evidence="9">AI-2E family transporter</fullName>
    </submittedName>
</protein>
<evidence type="ECO:0000256" key="8">
    <source>
        <dbReference type="SAM" id="Phobius"/>
    </source>
</evidence>
<feature type="transmembrane region" description="Helical" evidence="8">
    <location>
        <begin position="231"/>
        <end position="248"/>
    </location>
</feature>
<evidence type="ECO:0000256" key="5">
    <source>
        <dbReference type="ARBA" id="ARBA00022692"/>
    </source>
</evidence>
<evidence type="ECO:0000313" key="10">
    <source>
        <dbReference type="Proteomes" id="UP000317863"/>
    </source>
</evidence>
<evidence type="ECO:0000256" key="3">
    <source>
        <dbReference type="ARBA" id="ARBA00022448"/>
    </source>
</evidence>
<dbReference type="GO" id="GO:0055085">
    <property type="term" value="P:transmembrane transport"/>
    <property type="evidence" value="ECO:0007669"/>
    <property type="project" value="TreeGrafter"/>
</dbReference>
<keyword evidence="10" id="KW-1185">Reference proteome</keyword>
<dbReference type="EMBL" id="SGJB01000001">
    <property type="protein sequence ID" value="TQQ85811.1"/>
    <property type="molecule type" value="Genomic_DNA"/>
</dbReference>
<keyword evidence="7 8" id="KW-0472">Membrane</keyword>
<dbReference type="AlphaFoldDB" id="A0A544QYN7"/>
<comment type="similarity">
    <text evidence="2">Belongs to the autoinducer-2 exporter (AI-2E) (TC 2.A.86) family.</text>
</comment>
<keyword evidence="5 8" id="KW-0812">Transmembrane</keyword>
<evidence type="ECO:0000256" key="2">
    <source>
        <dbReference type="ARBA" id="ARBA00009773"/>
    </source>
</evidence>
<evidence type="ECO:0000256" key="7">
    <source>
        <dbReference type="ARBA" id="ARBA00023136"/>
    </source>
</evidence>
<feature type="transmembrane region" description="Helical" evidence="8">
    <location>
        <begin position="320"/>
        <end position="342"/>
    </location>
</feature>
<evidence type="ECO:0000256" key="1">
    <source>
        <dbReference type="ARBA" id="ARBA00004651"/>
    </source>
</evidence>
<name>A0A544QYN7_9FIRM</name>
<dbReference type="RefSeq" id="WP_142535036.1">
    <property type="nucleotide sequence ID" value="NZ_SGJB01000001.1"/>
</dbReference>
<feature type="transmembrane region" description="Helical" evidence="8">
    <location>
        <begin position="77"/>
        <end position="100"/>
    </location>
</feature>
<reference evidence="9 10" key="1">
    <citation type="submission" date="2019-02" db="EMBL/GenBank/DDBJ databases">
        <title>Peptostreptococcaceae bacterium ZHW00191 nov., a new bacterium isolated from the human gut.</title>
        <authorList>
            <person name="Zhou H.-W."/>
            <person name="Chen X.-J."/>
        </authorList>
    </citation>
    <scope>NUCLEOTIDE SEQUENCE [LARGE SCALE GENOMIC DNA]</scope>
    <source>
        <strain evidence="9 10">ZHW00191</strain>
    </source>
</reference>
<dbReference type="PANTHER" id="PTHR21716">
    <property type="entry name" value="TRANSMEMBRANE PROTEIN"/>
    <property type="match status" value="1"/>
</dbReference>
<dbReference type="OrthoDB" id="9793390at2"/>
<dbReference type="Pfam" id="PF01594">
    <property type="entry name" value="AI-2E_transport"/>
    <property type="match status" value="1"/>
</dbReference>
<feature type="transmembrane region" description="Helical" evidence="8">
    <location>
        <begin position="168"/>
        <end position="187"/>
    </location>
</feature>
<feature type="transmembrane region" description="Helical" evidence="8">
    <location>
        <begin position="12"/>
        <end position="34"/>
    </location>
</feature>
<keyword evidence="4" id="KW-1003">Cell membrane</keyword>
<dbReference type="Proteomes" id="UP000317863">
    <property type="component" value="Unassembled WGS sequence"/>
</dbReference>
<comment type="subcellular location">
    <subcellularLocation>
        <location evidence="1">Cell membrane</location>
        <topology evidence="1">Multi-pass membrane protein</topology>
    </subcellularLocation>
</comment>
<evidence type="ECO:0000256" key="6">
    <source>
        <dbReference type="ARBA" id="ARBA00022989"/>
    </source>
</evidence>
<evidence type="ECO:0000256" key="4">
    <source>
        <dbReference type="ARBA" id="ARBA00022475"/>
    </source>
</evidence>
<keyword evidence="3" id="KW-0813">Transport</keyword>
<sequence length="370" mass="41606">MNGRFDDKKFYINIVITVLITYILIKCIDNYQFFFDSLNLFIGILTPFVIAFILAYIFNPIINFFEKKLKTKRTISLLIIYASLILIIIGILILTLPIIVDSVIDIVNNAPIYFNKTENFLIEQSKNLKNIDANTMRELWEKFSKMIPGISSILIGSIGEIFKRTFSFGQFIVNFVLAFIICFYILLEKEKFGDFAKKVMYIALGKRKASIGIELARTLNENVGKYFTGKILDSIIVGVLSGIGLFFLKSKYALLFGTLMCIMNMIPYFGPVIGMAPVVIINMFYSPQTALFCLIYLLIVQQVEVAFIEPKIVGGQLGLSPFLTILAVTIGGGFFGIPGMILSTPIMGVCKIYLLAYINSRCENSEDCSS</sequence>
<dbReference type="PANTHER" id="PTHR21716:SF53">
    <property type="entry name" value="PERMEASE PERM-RELATED"/>
    <property type="match status" value="1"/>
</dbReference>
<proteinExistence type="inferred from homology"/>
<keyword evidence="6 8" id="KW-1133">Transmembrane helix</keyword>
<comment type="caution">
    <text evidence="9">The sequence shown here is derived from an EMBL/GenBank/DDBJ whole genome shotgun (WGS) entry which is preliminary data.</text>
</comment>
<accession>A0A544QYN7</accession>
<dbReference type="InterPro" id="IPR002549">
    <property type="entry name" value="AI-2E-like"/>
</dbReference>